<dbReference type="Proteomes" id="UP000076447">
    <property type="component" value="Unassembled WGS sequence"/>
</dbReference>
<reference evidence="4 6" key="2">
    <citation type="submission" date="2016-06" db="EMBL/GenBank/DDBJ databases">
        <title>Genome sequence of Oerskovia enterophila DSM 43852.</title>
        <authorList>
            <person name="Poehlein A."/>
            <person name="Jag V."/>
            <person name="Bengelsdorf F.R."/>
            <person name="Daniel R."/>
            <person name="Duerre P."/>
        </authorList>
    </citation>
    <scope>NUCLEOTIDE SEQUENCE [LARGE SCALE GENOMIC DNA]</scope>
    <source>
        <strain evidence="4 6">DSM 43852</strain>
    </source>
</reference>
<feature type="domain" description="DUF5709" evidence="2">
    <location>
        <begin position="87"/>
        <end position="131"/>
    </location>
</feature>
<organism evidence="3 5">
    <name type="scientific">Oerskovia enterophila</name>
    <dbReference type="NCBI Taxonomy" id="43678"/>
    <lineage>
        <taxon>Bacteria</taxon>
        <taxon>Bacillati</taxon>
        <taxon>Actinomycetota</taxon>
        <taxon>Actinomycetes</taxon>
        <taxon>Micrococcales</taxon>
        <taxon>Cellulomonadaceae</taxon>
        <taxon>Oerskovia</taxon>
    </lineage>
</organism>
<dbReference type="Proteomes" id="UP000093412">
    <property type="component" value="Unassembled WGS sequence"/>
</dbReference>
<gene>
    <name evidence="4" type="ORF">OERS_08410</name>
    <name evidence="3" type="ORF">OJAG_22380</name>
</gene>
<evidence type="ECO:0000256" key="1">
    <source>
        <dbReference type="SAM" id="MobiDB-lite"/>
    </source>
</evidence>
<dbReference type="AlphaFoldDB" id="A0A163RCS9"/>
<dbReference type="InterPro" id="IPR043763">
    <property type="entry name" value="DUF5709"/>
</dbReference>
<dbReference type="EMBL" id="MAQA01000006">
    <property type="protein sequence ID" value="OCI32439.1"/>
    <property type="molecule type" value="Genomic_DNA"/>
</dbReference>
<dbReference type="OrthoDB" id="3212066at2"/>
<evidence type="ECO:0000313" key="3">
    <source>
        <dbReference type="EMBL" id="KZM35074.1"/>
    </source>
</evidence>
<evidence type="ECO:0000259" key="2">
    <source>
        <dbReference type="Pfam" id="PF18970"/>
    </source>
</evidence>
<comment type="caution">
    <text evidence="3">The sequence shown here is derived from an EMBL/GenBank/DDBJ whole genome shotgun (WGS) entry which is preliminary data.</text>
</comment>
<dbReference type="RefSeq" id="WP_056653823.1">
    <property type="nucleotide sequence ID" value="NZ_LRIE01000074.1"/>
</dbReference>
<evidence type="ECO:0000313" key="5">
    <source>
        <dbReference type="Proteomes" id="UP000076447"/>
    </source>
</evidence>
<dbReference type="Pfam" id="PF18970">
    <property type="entry name" value="DUF5709"/>
    <property type="match status" value="1"/>
</dbReference>
<dbReference type="EMBL" id="LRIE01000074">
    <property type="protein sequence ID" value="KZM35074.1"/>
    <property type="molecule type" value="Genomic_DNA"/>
</dbReference>
<proteinExistence type="predicted"/>
<sequence>MSDDTPATRTDPALGTEGDSDQLQQDDTLVDRGVDDVLDEGYAPPERAPLTYAHPERLEEDGESLDQRLADEEPEDWDTDPLDRPDTTRSGRLVADADALDGRVNDTYADDAGIDGAAASAEEAAVHIVEEP</sequence>
<dbReference type="STRING" id="43678.OJAG_22380"/>
<dbReference type="PATRIC" id="fig|43678.3.peg.2336"/>
<feature type="region of interest" description="Disordered" evidence="1">
    <location>
        <begin position="1"/>
        <end position="91"/>
    </location>
</feature>
<accession>A0A163RCS9</accession>
<keyword evidence="6" id="KW-1185">Reference proteome</keyword>
<name>A0A163RCS9_9CELL</name>
<evidence type="ECO:0000313" key="6">
    <source>
        <dbReference type="Proteomes" id="UP000093412"/>
    </source>
</evidence>
<reference evidence="3 5" key="1">
    <citation type="submission" date="2016-01" db="EMBL/GenBank/DDBJ databases">
        <title>Genome sequence of Oerskovia enterophila VJag, an agar and cellulose degrading bacterium.</title>
        <authorList>
            <person name="Poehlein A."/>
            <person name="Jag V."/>
            <person name="Bengelsdorf F."/>
            <person name="Duerre P."/>
            <person name="Daniel R."/>
        </authorList>
    </citation>
    <scope>NUCLEOTIDE SEQUENCE [LARGE SCALE GENOMIC DNA]</scope>
    <source>
        <strain evidence="3 5">VJag</strain>
    </source>
</reference>
<evidence type="ECO:0000313" key="4">
    <source>
        <dbReference type="EMBL" id="OCI32439.1"/>
    </source>
</evidence>
<protein>
    <recommendedName>
        <fullName evidence="2">DUF5709 domain-containing protein</fullName>
    </recommendedName>
</protein>